<dbReference type="GO" id="GO:0003677">
    <property type="term" value="F:DNA binding"/>
    <property type="evidence" value="ECO:0007669"/>
    <property type="project" value="UniProtKB-KW"/>
</dbReference>
<keyword evidence="3" id="KW-0238">DNA-binding</keyword>
<proteinExistence type="inferred from homology"/>
<dbReference type="PANTHER" id="PTHR34294:SF1">
    <property type="entry name" value="TRANSCRIPTIONAL REGULATOR LSRR"/>
    <property type="match status" value="1"/>
</dbReference>
<dbReference type="GO" id="GO:0006352">
    <property type="term" value="P:DNA-templated transcription initiation"/>
    <property type="evidence" value="ECO:0007669"/>
    <property type="project" value="InterPro"/>
</dbReference>
<keyword evidence="2" id="KW-0805">Transcription regulation</keyword>
<evidence type="ECO:0000256" key="4">
    <source>
        <dbReference type="ARBA" id="ARBA00023163"/>
    </source>
</evidence>
<evidence type="ECO:0000313" key="8">
    <source>
        <dbReference type="Proteomes" id="UP000298653"/>
    </source>
</evidence>
<dbReference type="PANTHER" id="PTHR34294">
    <property type="entry name" value="TRANSCRIPTIONAL REGULATOR-RELATED"/>
    <property type="match status" value="1"/>
</dbReference>
<dbReference type="GO" id="GO:0003700">
    <property type="term" value="F:DNA-binding transcription factor activity"/>
    <property type="evidence" value="ECO:0007669"/>
    <property type="project" value="InterPro"/>
</dbReference>
<keyword evidence="8" id="KW-1185">Reference proteome</keyword>
<dbReference type="GO" id="GO:0030246">
    <property type="term" value="F:carbohydrate binding"/>
    <property type="evidence" value="ECO:0007669"/>
    <property type="project" value="InterPro"/>
</dbReference>
<name>A0A4P8IDP1_9FIRM</name>
<evidence type="ECO:0000256" key="1">
    <source>
        <dbReference type="ARBA" id="ARBA00010466"/>
    </source>
</evidence>
<evidence type="ECO:0000259" key="5">
    <source>
        <dbReference type="Pfam" id="PF04198"/>
    </source>
</evidence>
<dbReference type="InterPro" id="IPR007324">
    <property type="entry name" value="Sugar-bd_dom_put"/>
</dbReference>
<dbReference type="InterPro" id="IPR051054">
    <property type="entry name" value="SorC_transcr_regulators"/>
</dbReference>
<reference evidence="7 8" key="1">
    <citation type="submission" date="2019-05" db="EMBL/GenBank/DDBJ databases">
        <title>Complete genome sequencing of Anaerostipes rhamnosivorans.</title>
        <authorList>
            <person name="Bui T.P.N."/>
            <person name="de Vos W.M."/>
        </authorList>
    </citation>
    <scope>NUCLEOTIDE SEQUENCE [LARGE SCALE GENOMIC DNA]</scope>
    <source>
        <strain evidence="7 8">1y2</strain>
    </source>
</reference>
<evidence type="ECO:0000259" key="6">
    <source>
        <dbReference type="Pfam" id="PF04545"/>
    </source>
</evidence>
<dbReference type="AlphaFoldDB" id="A0A4P8IDP1"/>
<gene>
    <name evidence="7" type="ORF">AR1Y2_2498</name>
</gene>
<organism evidence="7 8">
    <name type="scientific">Anaerostipes rhamnosivorans</name>
    <dbReference type="NCBI Taxonomy" id="1229621"/>
    <lineage>
        <taxon>Bacteria</taxon>
        <taxon>Bacillati</taxon>
        <taxon>Bacillota</taxon>
        <taxon>Clostridia</taxon>
        <taxon>Lachnospirales</taxon>
        <taxon>Lachnospiraceae</taxon>
        <taxon>Anaerostipes</taxon>
    </lineage>
</organism>
<dbReference type="EMBL" id="CP040058">
    <property type="protein sequence ID" value="QCP35952.1"/>
    <property type="molecule type" value="Genomic_DNA"/>
</dbReference>
<dbReference type="Pfam" id="PF04198">
    <property type="entry name" value="Sugar-bind"/>
    <property type="match status" value="1"/>
</dbReference>
<dbReference type="InterPro" id="IPR013324">
    <property type="entry name" value="RNA_pol_sigma_r3/r4-like"/>
</dbReference>
<dbReference type="InterPro" id="IPR007630">
    <property type="entry name" value="RNA_pol_sigma70_r4"/>
</dbReference>
<dbReference type="Gene3D" id="1.10.10.60">
    <property type="entry name" value="Homeodomain-like"/>
    <property type="match status" value="1"/>
</dbReference>
<dbReference type="SUPFAM" id="SSF88659">
    <property type="entry name" value="Sigma3 and sigma4 domains of RNA polymerase sigma factors"/>
    <property type="match status" value="1"/>
</dbReference>
<feature type="domain" description="RNA polymerase sigma-70 region 4" evidence="6">
    <location>
        <begin position="9"/>
        <end position="43"/>
    </location>
</feature>
<dbReference type="Proteomes" id="UP000298653">
    <property type="component" value="Chromosome"/>
</dbReference>
<dbReference type="Gene3D" id="3.40.50.1360">
    <property type="match status" value="1"/>
</dbReference>
<dbReference type="Pfam" id="PF04545">
    <property type="entry name" value="Sigma70_r4"/>
    <property type="match status" value="1"/>
</dbReference>
<protein>
    <submittedName>
        <fullName evidence="7">Sorbitol operon transcription regulator</fullName>
    </submittedName>
</protein>
<evidence type="ECO:0000313" key="7">
    <source>
        <dbReference type="EMBL" id="QCP35952.1"/>
    </source>
</evidence>
<dbReference type="SUPFAM" id="SSF100950">
    <property type="entry name" value="NagB/RpiA/CoA transferase-like"/>
    <property type="match status" value="1"/>
</dbReference>
<sequence>MKEERFVLKVVEMYYKQGLSQSEIGKKLNVSRTKISRTLSRARTEGYVQIKINYPKNSMISVEEQLEKKFGLKEAIIAYERDSESISDEVAFLASDYIVRVLKNKMILALTRGTTLQKTIACLEHDMRLKFLKLEDVKVIPLMGATNISLEEDKNYRAAYSNYLIDEAARIINANSYQILAPQYVTDPGVKENLMKEETVKEVIDLAKNADIAVFGIGTLNENSATINAKIVPMEEFKRLQEKGGVGEVLSRVFDKEGNLISDDFDRRLICLGLEDLKKIPIRVGVAYGIEKTDAILGALRGGIVNVLITDSEVAAALNQNRR</sequence>
<accession>A0A4P8IDP1</accession>
<dbReference type="InterPro" id="IPR037171">
    <property type="entry name" value="NagB/RpiA_transferase-like"/>
</dbReference>
<comment type="similarity">
    <text evidence="1">Belongs to the SorC transcriptional regulatory family.</text>
</comment>
<feature type="domain" description="Sugar-binding" evidence="5">
    <location>
        <begin position="58"/>
        <end position="318"/>
    </location>
</feature>
<dbReference type="KEGG" id="arf:AR1Y2_2498"/>
<evidence type="ECO:0000256" key="2">
    <source>
        <dbReference type="ARBA" id="ARBA00023015"/>
    </source>
</evidence>
<evidence type="ECO:0000256" key="3">
    <source>
        <dbReference type="ARBA" id="ARBA00023125"/>
    </source>
</evidence>
<keyword evidence="4" id="KW-0804">Transcription</keyword>